<evidence type="ECO:0000313" key="1">
    <source>
        <dbReference type="EMBL" id="ETW95959.1"/>
    </source>
</evidence>
<accession>W4LDE5</accession>
<evidence type="ECO:0008006" key="3">
    <source>
        <dbReference type="Google" id="ProtNLM"/>
    </source>
</evidence>
<organism evidence="1 2">
    <name type="scientific">Entotheonella factor</name>
    <dbReference type="NCBI Taxonomy" id="1429438"/>
    <lineage>
        <taxon>Bacteria</taxon>
        <taxon>Pseudomonadati</taxon>
        <taxon>Nitrospinota/Tectimicrobiota group</taxon>
        <taxon>Candidatus Tectimicrobiota</taxon>
        <taxon>Candidatus Entotheonellia</taxon>
        <taxon>Candidatus Entotheonellales</taxon>
        <taxon>Candidatus Entotheonellaceae</taxon>
        <taxon>Candidatus Entotheonella</taxon>
    </lineage>
</organism>
<reference evidence="1 2" key="1">
    <citation type="journal article" date="2014" name="Nature">
        <title>An environmental bacterial taxon with a large and distinct metabolic repertoire.</title>
        <authorList>
            <person name="Wilson M.C."/>
            <person name="Mori T."/>
            <person name="Ruckert C."/>
            <person name="Uria A.R."/>
            <person name="Helf M.J."/>
            <person name="Takada K."/>
            <person name="Gernert C."/>
            <person name="Steffens U.A."/>
            <person name="Heycke N."/>
            <person name="Schmitt S."/>
            <person name="Rinke C."/>
            <person name="Helfrich E.J."/>
            <person name="Brachmann A.O."/>
            <person name="Gurgui C."/>
            <person name="Wakimoto T."/>
            <person name="Kracht M."/>
            <person name="Crusemann M."/>
            <person name="Hentschel U."/>
            <person name="Abe I."/>
            <person name="Matsunaga S."/>
            <person name="Kalinowski J."/>
            <person name="Takeyama H."/>
            <person name="Piel J."/>
        </authorList>
    </citation>
    <scope>NUCLEOTIDE SEQUENCE [LARGE SCALE GENOMIC DNA]</scope>
    <source>
        <strain evidence="2">TSY1</strain>
    </source>
</reference>
<dbReference type="AlphaFoldDB" id="W4LDE5"/>
<evidence type="ECO:0000313" key="2">
    <source>
        <dbReference type="Proteomes" id="UP000019141"/>
    </source>
</evidence>
<keyword evidence="2" id="KW-1185">Reference proteome</keyword>
<proteinExistence type="predicted"/>
<dbReference type="Proteomes" id="UP000019141">
    <property type="component" value="Unassembled WGS sequence"/>
</dbReference>
<dbReference type="HOGENOM" id="CLU_1097145_0_0_7"/>
<comment type="caution">
    <text evidence="1">The sequence shown here is derived from an EMBL/GenBank/DDBJ whole genome shotgun (WGS) entry which is preliminary data.</text>
</comment>
<dbReference type="Pfam" id="PF13267">
    <property type="entry name" value="DUF4058"/>
    <property type="match status" value="1"/>
</dbReference>
<gene>
    <name evidence="1" type="ORF">ETSY1_28505</name>
</gene>
<name>W4LDE5_ENTF1</name>
<dbReference type="EMBL" id="AZHW01000851">
    <property type="protein sequence ID" value="ETW95959.1"/>
    <property type="molecule type" value="Genomic_DNA"/>
</dbReference>
<protein>
    <recommendedName>
        <fullName evidence="3">DUF4058 domain-containing protein</fullName>
    </recommendedName>
</protein>
<sequence>MPILDHLAPDIMDIAPFESFHSAWTTYIVEDLNLILPEGFLAIPKPITTRAEFPTEFEVFVDYIDRGRHITVGAIEIVSRSNKDRPRERDSFVSKCKNLLAKQVSLIVIDILTRPAFNLHNQLLQAIHATTGYIDTGAEQPLYCAAYRACHREDAALGDVDLWTEALSVGDTLPELPLYITSEVSVPVNLEHAYTRVCQVLRLS</sequence>
<dbReference type="InterPro" id="IPR025132">
    <property type="entry name" value="DUF4058"/>
</dbReference>